<gene>
    <name evidence="1" type="ORF">RT717_24735</name>
</gene>
<evidence type="ECO:0000313" key="1">
    <source>
        <dbReference type="EMBL" id="WOK06285.1"/>
    </source>
</evidence>
<dbReference type="EMBL" id="CP136051">
    <property type="protein sequence ID" value="WOK06285.1"/>
    <property type="molecule type" value="Genomic_DNA"/>
</dbReference>
<dbReference type="SUPFAM" id="SSF53448">
    <property type="entry name" value="Nucleotide-diphospho-sugar transferases"/>
    <property type="match status" value="1"/>
</dbReference>
<dbReference type="InterPro" id="IPR029044">
    <property type="entry name" value="Nucleotide-diphossugar_trans"/>
</dbReference>
<name>A0ABZ0IMP0_9BACT</name>
<reference evidence="1 2" key="1">
    <citation type="journal article" date="2023" name="Microbiol. Resour. Announc.">
        <title>Complete Genome Sequence of Imperialibacter roseus strain P4T.</title>
        <authorList>
            <person name="Tizabi D.R."/>
            <person name="Bachvaroff T."/>
            <person name="Hill R.T."/>
        </authorList>
    </citation>
    <scope>NUCLEOTIDE SEQUENCE [LARGE SCALE GENOMIC DNA]</scope>
    <source>
        <strain evidence="1 2">P4T</strain>
    </source>
</reference>
<dbReference type="Proteomes" id="UP001302349">
    <property type="component" value="Chromosome"/>
</dbReference>
<dbReference type="Gene3D" id="3.90.550.10">
    <property type="entry name" value="Spore Coat Polysaccharide Biosynthesis Protein SpsA, Chain A"/>
    <property type="match status" value="1"/>
</dbReference>
<sequence length="316" mass="36062">MVQGSSLSTPILLLTFNRLETTKRVLEAIREVKPTLLYLASDGPRLEKEYEAEKVAQVRAYLDNAIDWDCEVKKLYRDSNLGCKESVFSSIKWFFEQEEFGIVLEDDCLPSVSFFQFCQELLIKYIDDERIGMISGRNNLGAYKDECLSYVFSTGGSIWGWATWQRVVNQFDVNDKTLLDSNLYEYLLSATSDRDESRYLTEQVAATFTGQSNTWDFQWGVFQKINSMLAIVPTRNLIENIGFGEGATHTVKADNSHNIDVFNVDFPLKHPSVILADRTFSKKLASTYLPRGLKHHLKRLPFVLAVYTKLKAAVGK</sequence>
<evidence type="ECO:0000313" key="2">
    <source>
        <dbReference type="Proteomes" id="UP001302349"/>
    </source>
</evidence>
<keyword evidence="2" id="KW-1185">Reference proteome</keyword>
<accession>A0ABZ0IMP0</accession>
<proteinExistence type="predicted"/>
<dbReference type="RefSeq" id="WP_317489012.1">
    <property type="nucleotide sequence ID" value="NZ_CP136051.1"/>
</dbReference>
<organism evidence="1 2">
    <name type="scientific">Imperialibacter roseus</name>
    <dbReference type="NCBI Taxonomy" id="1324217"/>
    <lineage>
        <taxon>Bacteria</taxon>
        <taxon>Pseudomonadati</taxon>
        <taxon>Bacteroidota</taxon>
        <taxon>Cytophagia</taxon>
        <taxon>Cytophagales</taxon>
        <taxon>Flammeovirgaceae</taxon>
        <taxon>Imperialibacter</taxon>
    </lineage>
</organism>
<keyword evidence="1" id="KW-0808">Transferase</keyword>
<protein>
    <submittedName>
        <fullName evidence="1">Nucleotide-diphospho-sugar transferase</fullName>
    </submittedName>
</protein>
<dbReference type="GO" id="GO:0016740">
    <property type="term" value="F:transferase activity"/>
    <property type="evidence" value="ECO:0007669"/>
    <property type="project" value="UniProtKB-KW"/>
</dbReference>